<dbReference type="AlphaFoldDB" id="A0AAN6S6K6"/>
<accession>A0AAN6S6K6</accession>
<keyword evidence="3" id="KW-1185">Reference proteome</keyword>
<evidence type="ECO:0000313" key="2">
    <source>
        <dbReference type="EMBL" id="KAK3942290.1"/>
    </source>
</evidence>
<reference evidence="3" key="1">
    <citation type="journal article" date="2023" name="Mol. Phylogenet. Evol.">
        <title>Genome-scale phylogeny and comparative genomics of the fungal order Sordariales.</title>
        <authorList>
            <person name="Hensen N."/>
            <person name="Bonometti L."/>
            <person name="Westerberg I."/>
            <person name="Brannstrom I.O."/>
            <person name="Guillou S."/>
            <person name="Cros-Aarteil S."/>
            <person name="Calhoun S."/>
            <person name="Haridas S."/>
            <person name="Kuo A."/>
            <person name="Mondo S."/>
            <person name="Pangilinan J."/>
            <person name="Riley R."/>
            <person name="LaButti K."/>
            <person name="Andreopoulos B."/>
            <person name="Lipzen A."/>
            <person name="Chen C."/>
            <person name="Yan M."/>
            <person name="Daum C."/>
            <person name="Ng V."/>
            <person name="Clum A."/>
            <person name="Steindorff A."/>
            <person name="Ohm R.A."/>
            <person name="Martin F."/>
            <person name="Silar P."/>
            <person name="Natvig D.O."/>
            <person name="Lalanne C."/>
            <person name="Gautier V."/>
            <person name="Ament-Velasquez S.L."/>
            <person name="Kruys A."/>
            <person name="Hutchinson M.I."/>
            <person name="Powell A.J."/>
            <person name="Barry K."/>
            <person name="Miller A.N."/>
            <person name="Grigoriev I.V."/>
            <person name="Debuchy R."/>
            <person name="Gladieux P."/>
            <person name="Hiltunen Thoren M."/>
            <person name="Johannesson H."/>
        </authorList>
    </citation>
    <scope>NUCLEOTIDE SEQUENCE [LARGE SCALE GENOMIC DNA]</scope>
    <source>
        <strain evidence="3">CBS 340.73</strain>
    </source>
</reference>
<feature type="region of interest" description="Disordered" evidence="1">
    <location>
        <begin position="230"/>
        <end position="281"/>
    </location>
</feature>
<feature type="compositionally biased region" description="Acidic residues" evidence="1">
    <location>
        <begin position="475"/>
        <end position="502"/>
    </location>
</feature>
<name>A0AAN6S6K6_9PEZI</name>
<feature type="region of interest" description="Disordered" evidence="1">
    <location>
        <begin position="420"/>
        <end position="502"/>
    </location>
</feature>
<sequence>MDSYPHTHLEYITGLPVDMGPGSLAASALSREMDDTDIIFTPPTNNNNNSESESESDSGPNSNGGWDEGWSALEDGDEGPVPAGGYFRQKMERRRQRQQEVLRGLRLSPPQTTTTANTNTNVRRTIGLAAADISNHDDRLLLLSSSTRPPIRHETVVDRVEFHNLRARIKPASSWDNVLFNHETGVEYRVAALRDSMVKEQLKENEKGKNRTHRKVFADLTNTLHPTTHKVRRPAWHHRPPNVGAQAAPEYQLDLGDRNDTRRPSHMTTDTAIPEPAPTLFNKDENMMNEDYWRNRMWRWHRIGVDICTMNGDTPAWCREFRDLCFWACGRPELNNDDDKYSAIRKTILVNYIMIFNLILHGADDQNTWDRAVRALEKGPQLLQGAFDVDSMRPVWDMWDRDEALRRYWELQEDKEWNARSRRSRRNGNGPTGQCLTAREEEENEQHGLVTRLSRLSLGSEQEAHDRDGFSIYVDPEEREEFQSEDEDDGWGEAEEDRWERD</sequence>
<feature type="region of interest" description="Disordered" evidence="1">
    <location>
        <begin position="37"/>
        <end position="117"/>
    </location>
</feature>
<comment type="caution">
    <text evidence="2">The sequence shown here is derived from an EMBL/GenBank/DDBJ whole genome shotgun (WGS) entry which is preliminary data.</text>
</comment>
<protein>
    <submittedName>
        <fullName evidence="2">Uncharacterized protein</fullName>
    </submittedName>
</protein>
<gene>
    <name evidence="2" type="ORF">QBC46DRAFT_427398</name>
</gene>
<proteinExistence type="predicted"/>
<feature type="compositionally biased region" description="Low complexity" evidence="1">
    <location>
        <begin position="45"/>
        <end position="65"/>
    </location>
</feature>
<dbReference type="EMBL" id="MU853775">
    <property type="protein sequence ID" value="KAK3942290.1"/>
    <property type="molecule type" value="Genomic_DNA"/>
</dbReference>
<organism evidence="2 3">
    <name type="scientific">Diplogelasinospora grovesii</name>
    <dbReference type="NCBI Taxonomy" id="303347"/>
    <lineage>
        <taxon>Eukaryota</taxon>
        <taxon>Fungi</taxon>
        <taxon>Dikarya</taxon>
        <taxon>Ascomycota</taxon>
        <taxon>Pezizomycotina</taxon>
        <taxon>Sordariomycetes</taxon>
        <taxon>Sordariomycetidae</taxon>
        <taxon>Sordariales</taxon>
        <taxon>Diplogelasinosporaceae</taxon>
        <taxon>Diplogelasinospora</taxon>
    </lineage>
</organism>
<evidence type="ECO:0000256" key="1">
    <source>
        <dbReference type="SAM" id="MobiDB-lite"/>
    </source>
</evidence>
<dbReference type="Proteomes" id="UP001303473">
    <property type="component" value="Unassembled WGS sequence"/>
</dbReference>
<evidence type="ECO:0000313" key="3">
    <source>
        <dbReference type="Proteomes" id="UP001303473"/>
    </source>
</evidence>
<feature type="compositionally biased region" description="Low complexity" evidence="1">
    <location>
        <begin position="99"/>
        <end position="117"/>
    </location>
</feature>
<feature type="compositionally biased region" description="Basic residues" evidence="1">
    <location>
        <begin position="230"/>
        <end position="240"/>
    </location>
</feature>